<dbReference type="EMBL" id="CACVKT020002996">
    <property type="protein sequence ID" value="CAC5381123.1"/>
    <property type="molecule type" value="Genomic_DNA"/>
</dbReference>
<dbReference type="Pfam" id="PF00431">
    <property type="entry name" value="CUB"/>
    <property type="match status" value="1"/>
</dbReference>
<sequence>MSKATPNVYVNNMFDEGKAGDNEDYEDCFSTEDQSEYEDVNPIPKRSSLKTNVNTAHNITQQTIQDNSRSPKKKVPWRLILLISCFLVTIVVSNVVTFITTKDKFWKKKTQLTPCTGFNCLNGGECEVLNGTFICLCKSDFSGQFCEERKPCLSNPRSHSASCTGYDNNYTCHCPIGTEGNRCQDEFYEAITSPGFPSTYNNSIYKTWNIDVGVGNTIRIKFTDFALEEGADYVKVWLLL</sequence>
<comment type="caution">
    <text evidence="2">Lacks conserved residue(s) required for the propagation of feature annotation.</text>
</comment>
<feature type="transmembrane region" description="Helical" evidence="3">
    <location>
        <begin position="77"/>
        <end position="99"/>
    </location>
</feature>
<protein>
    <recommendedName>
        <fullName evidence="4">EGF-like domain-containing protein</fullName>
    </recommendedName>
</protein>
<dbReference type="InterPro" id="IPR051830">
    <property type="entry name" value="NOTCH_homolog"/>
</dbReference>
<evidence type="ECO:0000256" key="2">
    <source>
        <dbReference type="PROSITE-ProRule" id="PRU00076"/>
    </source>
</evidence>
<dbReference type="PROSITE" id="PS50026">
    <property type="entry name" value="EGF_3"/>
    <property type="match status" value="2"/>
</dbReference>
<evidence type="ECO:0000256" key="3">
    <source>
        <dbReference type="SAM" id="Phobius"/>
    </source>
</evidence>
<keyword evidence="3" id="KW-1133">Transmembrane helix</keyword>
<reference evidence="5 6" key="1">
    <citation type="submission" date="2020-06" db="EMBL/GenBank/DDBJ databases">
        <authorList>
            <person name="Li R."/>
            <person name="Bekaert M."/>
        </authorList>
    </citation>
    <scope>NUCLEOTIDE SEQUENCE [LARGE SCALE GENOMIC DNA]</scope>
    <source>
        <strain evidence="6">wild</strain>
    </source>
</reference>
<feature type="domain" description="EGF-like" evidence="4">
    <location>
        <begin position="148"/>
        <end position="184"/>
    </location>
</feature>
<feature type="domain" description="EGF-like" evidence="4">
    <location>
        <begin position="111"/>
        <end position="147"/>
    </location>
</feature>
<evidence type="ECO:0000313" key="6">
    <source>
        <dbReference type="Proteomes" id="UP000507470"/>
    </source>
</evidence>
<dbReference type="PANTHER" id="PTHR24033:SF151">
    <property type="entry name" value="NOTCH 2"/>
    <property type="match status" value="1"/>
</dbReference>
<dbReference type="SUPFAM" id="SSF57196">
    <property type="entry name" value="EGF/Laminin"/>
    <property type="match status" value="2"/>
</dbReference>
<feature type="disulfide bond" evidence="2">
    <location>
        <begin position="137"/>
        <end position="146"/>
    </location>
</feature>
<keyword evidence="3" id="KW-0812">Transmembrane</keyword>
<feature type="disulfide bond" evidence="2">
    <location>
        <begin position="174"/>
        <end position="183"/>
    </location>
</feature>
<dbReference type="PANTHER" id="PTHR24033">
    <property type="entry name" value="EGF-LIKE DOMAIN-CONTAINING PROTEIN"/>
    <property type="match status" value="1"/>
</dbReference>
<dbReference type="OrthoDB" id="382013at2759"/>
<evidence type="ECO:0000259" key="4">
    <source>
        <dbReference type="PROSITE" id="PS50026"/>
    </source>
</evidence>
<keyword evidence="1 2" id="KW-1015">Disulfide bond</keyword>
<dbReference type="SMART" id="SM00181">
    <property type="entry name" value="EGF"/>
    <property type="match status" value="2"/>
</dbReference>
<dbReference type="InterPro" id="IPR000742">
    <property type="entry name" value="EGF"/>
</dbReference>
<keyword evidence="2" id="KW-0245">EGF-like domain</keyword>
<evidence type="ECO:0000313" key="5">
    <source>
        <dbReference type="EMBL" id="CAC5381123.1"/>
    </source>
</evidence>
<dbReference type="InterPro" id="IPR000859">
    <property type="entry name" value="CUB_dom"/>
</dbReference>
<dbReference type="Proteomes" id="UP000507470">
    <property type="component" value="Unassembled WGS sequence"/>
</dbReference>
<gene>
    <name evidence="5" type="ORF">MCOR_17034</name>
</gene>
<dbReference type="Gene3D" id="2.60.120.290">
    <property type="entry name" value="Spermadhesin, CUB domain"/>
    <property type="match status" value="1"/>
</dbReference>
<name>A0A6J8BBZ0_MYTCO</name>
<organism evidence="5 6">
    <name type="scientific">Mytilus coruscus</name>
    <name type="common">Sea mussel</name>
    <dbReference type="NCBI Taxonomy" id="42192"/>
    <lineage>
        <taxon>Eukaryota</taxon>
        <taxon>Metazoa</taxon>
        <taxon>Spiralia</taxon>
        <taxon>Lophotrochozoa</taxon>
        <taxon>Mollusca</taxon>
        <taxon>Bivalvia</taxon>
        <taxon>Autobranchia</taxon>
        <taxon>Pteriomorphia</taxon>
        <taxon>Mytilida</taxon>
        <taxon>Mytiloidea</taxon>
        <taxon>Mytilidae</taxon>
        <taxon>Mytilinae</taxon>
        <taxon>Mytilus</taxon>
    </lineage>
</organism>
<dbReference type="CDD" id="cd00054">
    <property type="entry name" value="EGF_CA"/>
    <property type="match status" value="2"/>
</dbReference>
<accession>A0A6J8BBZ0</accession>
<evidence type="ECO:0000256" key="1">
    <source>
        <dbReference type="ARBA" id="ARBA00023157"/>
    </source>
</evidence>
<dbReference type="PROSITE" id="PS00022">
    <property type="entry name" value="EGF_1"/>
    <property type="match status" value="2"/>
</dbReference>
<dbReference type="AlphaFoldDB" id="A0A6J8BBZ0"/>
<keyword evidence="6" id="KW-1185">Reference proteome</keyword>
<dbReference type="SUPFAM" id="SSF49854">
    <property type="entry name" value="Spermadhesin, CUB domain"/>
    <property type="match status" value="1"/>
</dbReference>
<keyword evidence="3" id="KW-0472">Membrane</keyword>
<dbReference type="CDD" id="cd00041">
    <property type="entry name" value="CUB"/>
    <property type="match status" value="1"/>
</dbReference>
<dbReference type="InterPro" id="IPR035914">
    <property type="entry name" value="Sperma_CUB_dom_sf"/>
</dbReference>
<dbReference type="Gene3D" id="2.10.25.10">
    <property type="entry name" value="Laminin"/>
    <property type="match status" value="2"/>
</dbReference>
<proteinExistence type="predicted"/>